<dbReference type="AlphaFoldDB" id="A0A103P824"/>
<organism evidence="1 2">
    <name type="scientific">Cynara cardunculus var. scolymus</name>
    <name type="common">Globe artichoke</name>
    <name type="synonym">Cynara scolymus</name>
    <dbReference type="NCBI Taxonomy" id="59895"/>
    <lineage>
        <taxon>Eukaryota</taxon>
        <taxon>Viridiplantae</taxon>
        <taxon>Streptophyta</taxon>
        <taxon>Embryophyta</taxon>
        <taxon>Tracheophyta</taxon>
        <taxon>Spermatophyta</taxon>
        <taxon>Magnoliopsida</taxon>
        <taxon>eudicotyledons</taxon>
        <taxon>Gunneridae</taxon>
        <taxon>Pentapetalae</taxon>
        <taxon>asterids</taxon>
        <taxon>campanulids</taxon>
        <taxon>Asterales</taxon>
        <taxon>Asteraceae</taxon>
        <taxon>Carduoideae</taxon>
        <taxon>Cardueae</taxon>
        <taxon>Carduinae</taxon>
        <taxon>Cynara</taxon>
    </lineage>
</organism>
<protein>
    <submittedName>
        <fullName evidence="1">Uncharacterized protein</fullName>
    </submittedName>
</protein>
<dbReference type="EMBL" id="LEKV01008369">
    <property type="protein sequence ID" value="KVG26444.1"/>
    <property type="molecule type" value="Genomic_DNA"/>
</dbReference>
<proteinExistence type="predicted"/>
<sequence>MDILGGTIRRGSVSGLLPPSCDKGISIQV</sequence>
<name>A0A103P824_CYNCS</name>
<dbReference type="Gramene" id="KVG26444">
    <property type="protein sequence ID" value="KVG26444"/>
    <property type="gene ID" value="Ccrd_026503"/>
</dbReference>
<comment type="caution">
    <text evidence="1">The sequence shown here is derived from an EMBL/GenBank/DDBJ whole genome shotgun (WGS) entry which is preliminary data.</text>
</comment>
<dbReference type="Proteomes" id="UP000243975">
    <property type="component" value="Unassembled WGS sequence"/>
</dbReference>
<evidence type="ECO:0000313" key="2">
    <source>
        <dbReference type="Proteomes" id="UP000243975"/>
    </source>
</evidence>
<gene>
    <name evidence="1" type="ORF">Ccrd_026503</name>
</gene>
<reference evidence="1 2" key="1">
    <citation type="journal article" date="2016" name="Sci. Rep.">
        <title>The genome sequence of the outbreeding globe artichoke constructed de novo incorporating a phase-aware low-pass sequencing strategy of F1 progeny.</title>
        <authorList>
            <person name="Scaglione D."/>
            <person name="Reyes-Chin-Wo S."/>
            <person name="Acquadro A."/>
            <person name="Froenicke L."/>
            <person name="Portis E."/>
            <person name="Beitel C."/>
            <person name="Tirone M."/>
            <person name="Mauro R."/>
            <person name="Lo Monaco A."/>
            <person name="Mauromicale G."/>
            <person name="Faccioli P."/>
            <person name="Cattivelli L."/>
            <person name="Rieseberg L."/>
            <person name="Michelmore R."/>
            <person name="Lanteri S."/>
        </authorList>
    </citation>
    <scope>NUCLEOTIDE SEQUENCE [LARGE SCALE GENOMIC DNA]</scope>
    <source>
        <strain evidence="1">2C</strain>
    </source>
</reference>
<keyword evidence="2" id="KW-1185">Reference proteome</keyword>
<accession>A0A103P824</accession>
<evidence type="ECO:0000313" key="1">
    <source>
        <dbReference type="EMBL" id="KVG26444.1"/>
    </source>
</evidence>